<dbReference type="Gene3D" id="3.30.70.330">
    <property type="match status" value="1"/>
</dbReference>
<proteinExistence type="predicted"/>
<name>A0AAX4HJ05_9BACT</name>
<dbReference type="PANTHER" id="PTHR48027">
    <property type="entry name" value="HETEROGENEOUS NUCLEAR RIBONUCLEOPROTEIN 87F-RELATED"/>
    <property type="match status" value="1"/>
</dbReference>
<dbReference type="KEGG" id="psti:SOO65_10980"/>
<dbReference type="Proteomes" id="UP001324634">
    <property type="component" value="Chromosome"/>
</dbReference>
<dbReference type="InterPro" id="IPR003954">
    <property type="entry name" value="RRM_euk-type"/>
</dbReference>
<dbReference type="PROSITE" id="PS50102">
    <property type="entry name" value="RRM"/>
    <property type="match status" value="1"/>
</dbReference>
<dbReference type="InterPro" id="IPR012677">
    <property type="entry name" value="Nucleotide-bd_a/b_plait_sf"/>
</dbReference>
<dbReference type="SUPFAM" id="SSF54928">
    <property type="entry name" value="RNA-binding domain, RBD"/>
    <property type="match status" value="1"/>
</dbReference>
<organism evidence="4 5">
    <name type="scientific">Peredibacter starrii</name>
    <dbReference type="NCBI Taxonomy" id="28202"/>
    <lineage>
        <taxon>Bacteria</taxon>
        <taxon>Pseudomonadati</taxon>
        <taxon>Bdellovibrionota</taxon>
        <taxon>Bacteriovoracia</taxon>
        <taxon>Bacteriovoracales</taxon>
        <taxon>Bacteriovoracaceae</taxon>
        <taxon>Peredibacter</taxon>
    </lineage>
</organism>
<evidence type="ECO:0000259" key="3">
    <source>
        <dbReference type="PROSITE" id="PS50102"/>
    </source>
</evidence>
<feature type="domain" description="RRM" evidence="3">
    <location>
        <begin position="6"/>
        <end position="84"/>
    </location>
</feature>
<evidence type="ECO:0000313" key="4">
    <source>
        <dbReference type="EMBL" id="WPU63207.1"/>
    </source>
</evidence>
<evidence type="ECO:0000256" key="1">
    <source>
        <dbReference type="ARBA" id="ARBA00022884"/>
    </source>
</evidence>
<dbReference type="SMART" id="SM00361">
    <property type="entry name" value="RRM_1"/>
    <property type="match status" value="1"/>
</dbReference>
<feature type="region of interest" description="Disordered" evidence="2">
    <location>
        <begin position="123"/>
        <end position="142"/>
    </location>
</feature>
<dbReference type="Pfam" id="PF00076">
    <property type="entry name" value="RRM_1"/>
    <property type="match status" value="1"/>
</dbReference>
<evidence type="ECO:0000256" key="2">
    <source>
        <dbReference type="SAM" id="MobiDB-lite"/>
    </source>
</evidence>
<dbReference type="GO" id="GO:0003723">
    <property type="term" value="F:RNA binding"/>
    <property type="evidence" value="ECO:0007669"/>
    <property type="project" value="UniProtKB-KW"/>
</dbReference>
<keyword evidence="5" id="KW-1185">Reference proteome</keyword>
<sequence>MNTPNSTVYISNLSYKRDRNGIRSIFSKFGQIKNIKIVVEPTTSQSRGMAFVEMETVDEAKAAIAGLDQKNFDGRTVKAKWATPNKNAFVQRVPAHLDDVKIKAKPKAPEKDLEYVTRQLAKKARNDMKRKSNPFVFKTKTK</sequence>
<dbReference type="RefSeq" id="WP_321389490.1">
    <property type="nucleotide sequence ID" value="NZ_CP139487.1"/>
</dbReference>
<dbReference type="AlphaFoldDB" id="A0AAX4HJ05"/>
<dbReference type="InterPro" id="IPR035979">
    <property type="entry name" value="RBD_domain_sf"/>
</dbReference>
<dbReference type="SMART" id="SM00360">
    <property type="entry name" value="RRM"/>
    <property type="match status" value="1"/>
</dbReference>
<dbReference type="EMBL" id="CP139487">
    <property type="protein sequence ID" value="WPU63207.1"/>
    <property type="molecule type" value="Genomic_DNA"/>
</dbReference>
<evidence type="ECO:0000313" key="5">
    <source>
        <dbReference type="Proteomes" id="UP001324634"/>
    </source>
</evidence>
<dbReference type="InterPro" id="IPR052462">
    <property type="entry name" value="SLIRP/GR-RBP-like"/>
</dbReference>
<protein>
    <recommendedName>
        <fullName evidence="3">RRM domain-containing protein</fullName>
    </recommendedName>
</protein>
<keyword evidence="1" id="KW-0694">RNA-binding</keyword>
<reference evidence="4 5" key="1">
    <citation type="submission" date="2023-11" db="EMBL/GenBank/DDBJ databases">
        <title>Peredibacter starrii A3.12.</title>
        <authorList>
            <person name="Mitchell R.J."/>
        </authorList>
    </citation>
    <scope>NUCLEOTIDE SEQUENCE [LARGE SCALE GENOMIC DNA]</scope>
    <source>
        <strain evidence="4 5">A3.12</strain>
    </source>
</reference>
<accession>A0AAX4HJ05</accession>
<gene>
    <name evidence="4" type="ORF">SOO65_10980</name>
</gene>
<dbReference type="InterPro" id="IPR000504">
    <property type="entry name" value="RRM_dom"/>
</dbReference>